<name>A0A6A2XGL1_HIBSY</name>
<dbReference type="GO" id="GO:0000148">
    <property type="term" value="C:1,3-beta-D-glucan synthase complex"/>
    <property type="evidence" value="ECO:0007669"/>
    <property type="project" value="InterPro"/>
</dbReference>
<dbReference type="GO" id="GO:0006075">
    <property type="term" value="P:(1-&gt;3)-beta-D-glucan biosynthetic process"/>
    <property type="evidence" value="ECO:0007669"/>
    <property type="project" value="InterPro"/>
</dbReference>
<evidence type="ECO:0000259" key="3">
    <source>
        <dbReference type="Pfam" id="PF25968"/>
    </source>
</evidence>
<gene>
    <name evidence="4" type="ORF">F3Y22_tig00112285pilonHSYRG00627</name>
</gene>
<feature type="region of interest" description="Disordered" evidence="1">
    <location>
        <begin position="92"/>
        <end position="112"/>
    </location>
</feature>
<dbReference type="EMBL" id="VEPZ02001542">
    <property type="protein sequence ID" value="KAE8668880.1"/>
    <property type="molecule type" value="Genomic_DNA"/>
</dbReference>
<keyword evidence="5" id="KW-1185">Reference proteome</keyword>
<dbReference type="GO" id="GO:0005886">
    <property type="term" value="C:plasma membrane"/>
    <property type="evidence" value="ECO:0007669"/>
    <property type="project" value="TreeGrafter"/>
</dbReference>
<comment type="caution">
    <text evidence="4">The sequence shown here is derived from an EMBL/GenBank/DDBJ whole genome shotgun (WGS) entry which is preliminary data.</text>
</comment>
<sequence>MVNVLVNCSQRQSTVVNSKRLNLGGSAWLSSNGSAQLKRLGSNGSAQLKRLGSNGFSGFQTKPILRWWRVRRVKNRFTILNGGELDSKTSETLIASPPHAPPSTETKDDTDRLGTMQGTRWCGRCRKRITRSSFEGFCSSVDNEHDGGFGSSIGGRTASRSELKKRNNAGAIVAVWAPIIVVYFMDTQIWYSVYCTVCGGLYGILHHLGEASKSEVLDQKFVLVWNQIIRNFRSEDLISNREMDLMTIPTSGLFPGFICWPIFLLANKFSTAVSIARDFVGKDEKLFKRIRKDEYMYFSVKECYESVKYILEVLIVGDLEKSIEESSFLKEFKMSALSALQAKFVELLELLVEGNENQSSKVVEVLQDIFELLTNDMMANAHRIVDLIESSPEASDDSSVFSGKIEPQLFESVASQTCICFPLPDDGPLIEQIKRLHLLLSVKDNAMDIPENLEARRRISFFATSLFMDMPNAPENIFVSDTQVGVRVTKIEKPFRYSFKCITSFNELIDDGKEEEIRRWASFRGQTLSRTDVLEDVNVIERKNPKLSAELDALADMKFAYVVSCQMFGSHKSSGDPRAEDIKELMIRYPALRVAYIEEKEEILGDKPQKIGEKPPKVYSSILAKAVDIGMEVIYRIKLPGPPIIGEGKPENQNHAIILHDSYLEEALKVRNLLQEFLQNHDRRPPTILGLREHIFTGSVSSLAWFMSYQETSFVTIGQRLLANPLRVRFHYGHPDV</sequence>
<dbReference type="PANTHER" id="PTHR12741:SF22">
    <property type="entry name" value="CALLOSE SYNTHASE 8-RELATED"/>
    <property type="match status" value="1"/>
</dbReference>
<feature type="domain" description="Callose synthase helical" evidence="3">
    <location>
        <begin position="261"/>
        <end position="442"/>
    </location>
</feature>
<dbReference type="PANTHER" id="PTHR12741">
    <property type="entry name" value="LYST-INTERACTING PROTEIN LIP5 DOPAMINE RESPONSIVE PROTEIN DRG-1"/>
    <property type="match status" value="1"/>
</dbReference>
<feature type="domain" description="Glycosyl transferase 48" evidence="2">
    <location>
        <begin position="514"/>
        <end position="737"/>
    </location>
</feature>
<dbReference type="Pfam" id="PF02364">
    <property type="entry name" value="Glucan_synthase"/>
    <property type="match status" value="1"/>
</dbReference>
<accession>A0A6A2XGL1</accession>
<dbReference type="GO" id="GO:0003843">
    <property type="term" value="F:1,3-beta-D-glucan synthase activity"/>
    <property type="evidence" value="ECO:0007669"/>
    <property type="project" value="InterPro"/>
</dbReference>
<evidence type="ECO:0000313" key="5">
    <source>
        <dbReference type="Proteomes" id="UP000436088"/>
    </source>
</evidence>
<dbReference type="InterPro" id="IPR003440">
    <property type="entry name" value="Glyco_trans_48_dom"/>
</dbReference>
<reference evidence="4" key="1">
    <citation type="submission" date="2019-09" db="EMBL/GenBank/DDBJ databases">
        <title>Draft genome information of white flower Hibiscus syriacus.</title>
        <authorList>
            <person name="Kim Y.-M."/>
        </authorList>
    </citation>
    <scope>NUCLEOTIDE SEQUENCE [LARGE SCALE GENOMIC DNA]</scope>
    <source>
        <strain evidence="4">YM2019G1</strain>
    </source>
</reference>
<dbReference type="AlphaFoldDB" id="A0A6A2XGL1"/>
<dbReference type="Pfam" id="PF25968">
    <property type="entry name" value="CALS1"/>
    <property type="match status" value="1"/>
</dbReference>
<dbReference type="Proteomes" id="UP000436088">
    <property type="component" value="Unassembled WGS sequence"/>
</dbReference>
<protein>
    <submittedName>
        <fullName evidence="4">Callose synthase 8</fullName>
    </submittedName>
</protein>
<evidence type="ECO:0000313" key="4">
    <source>
        <dbReference type="EMBL" id="KAE8668880.1"/>
    </source>
</evidence>
<evidence type="ECO:0000259" key="2">
    <source>
        <dbReference type="Pfam" id="PF02364"/>
    </source>
</evidence>
<evidence type="ECO:0000256" key="1">
    <source>
        <dbReference type="SAM" id="MobiDB-lite"/>
    </source>
</evidence>
<proteinExistence type="predicted"/>
<dbReference type="InterPro" id="IPR058851">
    <property type="entry name" value="CALS1_helical"/>
</dbReference>
<organism evidence="4 5">
    <name type="scientific">Hibiscus syriacus</name>
    <name type="common">Rose of Sharon</name>
    <dbReference type="NCBI Taxonomy" id="106335"/>
    <lineage>
        <taxon>Eukaryota</taxon>
        <taxon>Viridiplantae</taxon>
        <taxon>Streptophyta</taxon>
        <taxon>Embryophyta</taxon>
        <taxon>Tracheophyta</taxon>
        <taxon>Spermatophyta</taxon>
        <taxon>Magnoliopsida</taxon>
        <taxon>eudicotyledons</taxon>
        <taxon>Gunneridae</taxon>
        <taxon>Pentapetalae</taxon>
        <taxon>rosids</taxon>
        <taxon>malvids</taxon>
        <taxon>Malvales</taxon>
        <taxon>Malvaceae</taxon>
        <taxon>Malvoideae</taxon>
        <taxon>Hibiscus</taxon>
    </lineage>
</organism>